<protein>
    <submittedName>
        <fullName evidence="1">Regulator of ribonuclease-like protein 1</fullName>
    </submittedName>
</protein>
<gene>
    <name evidence="1" type="ORF">MA16_Dca023649</name>
</gene>
<dbReference type="AlphaFoldDB" id="A0A2I0VXH4"/>
<accession>A0A2I0VXH4</accession>
<evidence type="ECO:0000313" key="1">
    <source>
        <dbReference type="EMBL" id="PKU68105.1"/>
    </source>
</evidence>
<evidence type="ECO:0000313" key="2">
    <source>
        <dbReference type="Proteomes" id="UP000233837"/>
    </source>
</evidence>
<dbReference type="PANTHER" id="PTHR33254:SF17">
    <property type="entry name" value="4-HYDROXY-4-METHYL-2-OXOGLUTARATE ALDOLASE 1-RELATED"/>
    <property type="match status" value="1"/>
</dbReference>
<name>A0A2I0VXH4_9ASPA</name>
<sequence>MTLKVFEDNVLLREFLEGKGNGRILIVDGGGSYVMCHIRWKSSSTSSEQWVVWYSRQWLNQRYDKINGCDMDVRALISHPMIKAKKKGIEEKHVSVNIA</sequence>
<dbReference type="EMBL" id="KZ503127">
    <property type="protein sequence ID" value="PKU68105.1"/>
    <property type="molecule type" value="Genomic_DNA"/>
</dbReference>
<organism evidence="1 2">
    <name type="scientific">Dendrobium catenatum</name>
    <dbReference type="NCBI Taxonomy" id="906689"/>
    <lineage>
        <taxon>Eukaryota</taxon>
        <taxon>Viridiplantae</taxon>
        <taxon>Streptophyta</taxon>
        <taxon>Embryophyta</taxon>
        <taxon>Tracheophyta</taxon>
        <taxon>Spermatophyta</taxon>
        <taxon>Magnoliopsida</taxon>
        <taxon>Liliopsida</taxon>
        <taxon>Asparagales</taxon>
        <taxon>Orchidaceae</taxon>
        <taxon>Epidendroideae</taxon>
        <taxon>Malaxideae</taxon>
        <taxon>Dendrobiinae</taxon>
        <taxon>Dendrobium</taxon>
    </lineage>
</organism>
<reference evidence="1 2" key="1">
    <citation type="journal article" date="2016" name="Sci. Rep.">
        <title>The Dendrobium catenatum Lindl. genome sequence provides insights into polysaccharide synthase, floral development and adaptive evolution.</title>
        <authorList>
            <person name="Zhang G.Q."/>
            <person name="Xu Q."/>
            <person name="Bian C."/>
            <person name="Tsai W.C."/>
            <person name="Yeh C.M."/>
            <person name="Liu K.W."/>
            <person name="Yoshida K."/>
            <person name="Zhang L.S."/>
            <person name="Chang S.B."/>
            <person name="Chen F."/>
            <person name="Shi Y."/>
            <person name="Su Y.Y."/>
            <person name="Zhang Y.Q."/>
            <person name="Chen L.J."/>
            <person name="Yin Y."/>
            <person name="Lin M."/>
            <person name="Huang H."/>
            <person name="Deng H."/>
            <person name="Wang Z.W."/>
            <person name="Zhu S.L."/>
            <person name="Zhao X."/>
            <person name="Deng C."/>
            <person name="Niu S.C."/>
            <person name="Huang J."/>
            <person name="Wang M."/>
            <person name="Liu G.H."/>
            <person name="Yang H.J."/>
            <person name="Xiao X.J."/>
            <person name="Hsiao Y.Y."/>
            <person name="Wu W.L."/>
            <person name="Chen Y.Y."/>
            <person name="Mitsuda N."/>
            <person name="Ohme-Takagi M."/>
            <person name="Luo Y.B."/>
            <person name="Van de Peer Y."/>
            <person name="Liu Z.J."/>
        </authorList>
    </citation>
    <scope>NUCLEOTIDE SEQUENCE [LARGE SCALE GENOMIC DNA]</scope>
    <source>
        <tissue evidence="1">The whole plant</tissue>
    </source>
</reference>
<dbReference type="OrthoDB" id="10361456at2759"/>
<proteinExistence type="predicted"/>
<reference evidence="1 2" key="2">
    <citation type="journal article" date="2017" name="Nature">
        <title>The Apostasia genome and the evolution of orchids.</title>
        <authorList>
            <person name="Zhang G.Q."/>
            <person name="Liu K.W."/>
            <person name="Li Z."/>
            <person name="Lohaus R."/>
            <person name="Hsiao Y.Y."/>
            <person name="Niu S.C."/>
            <person name="Wang J.Y."/>
            <person name="Lin Y.C."/>
            <person name="Xu Q."/>
            <person name="Chen L.J."/>
            <person name="Yoshida K."/>
            <person name="Fujiwara S."/>
            <person name="Wang Z.W."/>
            <person name="Zhang Y.Q."/>
            <person name="Mitsuda N."/>
            <person name="Wang M."/>
            <person name="Liu G.H."/>
            <person name="Pecoraro L."/>
            <person name="Huang H.X."/>
            <person name="Xiao X.J."/>
            <person name="Lin M."/>
            <person name="Wu X.Y."/>
            <person name="Wu W.L."/>
            <person name="Chen Y.Y."/>
            <person name="Chang S.B."/>
            <person name="Sakamoto S."/>
            <person name="Ohme-Takagi M."/>
            <person name="Yagi M."/>
            <person name="Zeng S.J."/>
            <person name="Shen C.Y."/>
            <person name="Yeh C.M."/>
            <person name="Luo Y.B."/>
            <person name="Tsai W.C."/>
            <person name="Van de Peer Y."/>
            <person name="Liu Z.J."/>
        </authorList>
    </citation>
    <scope>NUCLEOTIDE SEQUENCE [LARGE SCALE GENOMIC DNA]</scope>
    <source>
        <tissue evidence="1">The whole plant</tissue>
    </source>
</reference>
<keyword evidence="2" id="KW-1185">Reference proteome</keyword>
<dbReference type="SUPFAM" id="SSF89562">
    <property type="entry name" value="RraA-like"/>
    <property type="match status" value="1"/>
</dbReference>
<dbReference type="Proteomes" id="UP000233837">
    <property type="component" value="Unassembled WGS sequence"/>
</dbReference>
<dbReference type="InterPro" id="IPR036704">
    <property type="entry name" value="RraA/RraA-like_sf"/>
</dbReference>
<dbReference type="PANTHER" id="PTHR33254">
    <property type="entry name" value="4-HYDROXY-4-METHYL-2-OXOGLUTARATE ALDOLASE 3-RELATED"/>
    <property type="match status" value="1"/>
</dbReference>